<dbReference type="RefSeq" id="WP_020043146.1">
    <property type="nucleotide sequence ID" value="NZ_KE557295.1"/>
</dbReference>
<organism evidence="1 2">
    <name type="scientific">Salipiger mucosus DSM 16094</name>
    <dbReference type="NCBI Taxonomy" id="1123237"/>
    <lineage>
        <taxon>Bacteria</taxon>
        <taxon>Pseudomonadati</taxon>
        <taxon>Pseudomonadota</taxon>
        <taxon>Alphaproteobacteria</taxon>
        <taxon>Rhodobacterales</taxon>
        <taxon>Roseobacteraceae</taxon>
        <taxon>Salipiger</taxon>
    </lineage>
</organism>
<keyword evidence="2" id="KW-1185">Reference proteome</keyword>
<protein>
    <submittedName>
        <fullName evidence="1">Uncharacterized protein</fullName>
    </submittedName>
</protein>
<accession>S9Q2N2</accession>
<dbReference type="HOGENOM" id="CLU_2384443_0_0_5"/>
<dbReference type="Proteomes" id="UP000015347">
    <property type="component" value="Unassembled WGS sequence"/>
</dbReference>
<comment type="caution">
    <text evidence="1">The sequence shown here is derived from an EMBL/GenBank/DDBJ whole genome shotgun (WGS) entry which is preliminary data.</text>
</comment>
<evidence type="ECO:0000313" key="2">
    <source>
        <dbReference type="Proteomes" id="UP000015347"/>
    </source>
</evidence>
<evidence type="ECO:0000313" key="1">
    <source>
        <dbReference type="EMBL" id="EPX75536.1"/>
    </source>
</evidence>
<sequence>MKSNERRRASIGNEELEEILDSALEVEGAEGACGLLRASAAMLEHAAYEIARSEAAGQVSQIILLSAELERIAETREAAIRRTEGEPRRKRGNG</sequence>
<name>S9Q2N2_9RHOB</name>
<dbReference type="EMBL" id="APVH01000076">
    <property type="protein sequence ID" value="EPX75536.1"/>
    <property type="molecule type" value="Genomic_DNA"/>
</dbReference>
<reference evidence="2" key="1">
    <citation type="journal article" date="2014" name="Stand. Genomic Sci.">
        <title>Genome sequence of the exopolysaccharide-producing Salipiger mucosus type strain (DSM 16094(T)), a moderately halophilic member of the Roseobacter clade.</title>
        <authorList>
            <person name="Riedel T."/>
            <person name="Spring S."/>
            <person name="Fiebig A."/>
            <person name="Petersen J."/>
            <person name="Kyrpides N.C."/>
            <person name="Goker M."/>
            <person name="Klenk H.P."/>
        </authorList>
    </citation>
    <scope>NUCLEOTIDE SEQUENCE [LARGE SCALE GENOMIC DNA]</scope>
    <source>
        <strain evidence="2">DSM 16094</strain>
    </source>
</reference>
<gene>
    <name evidence="1" type="ORF">Salmuc_04726</name>
</gene>
<dbReference type="AlphaFoldDB" id="S9Q2N2"/>
<proteinExistence type="predicted"/>
<dbReference type="OrthoDB" id="9976548at2"/>